<proteinExistence type="predicted"/>
<dbReference type="EC" id="3.6.1.1" evidence="2"/>
<evidence type="ECO:0000256" key="4">
    <source>
        <dbReference type="ARBA" id="ARBA00022801"/>
    </source>
</evidence>
<sequence>MRVRSGSPVENTTNVEGIQTVSATDCYPPHADQGTPPEPPVVEVVIEVPRGSFLKRGSTGSIDFISPLPCPFNYGSVPSYVGLEGDLLDAVVLGPRLPYGTRIRVKAWGAVILTDRGMTDDKLICSNHSPDLLQRRRVMQFFHFYARCKGLLNIWRSRPGRNACEGWCGAIQALARARPRDGMWQGPPLDF</sequence>
<dbReference type="GO" id="GO:0000287">
    <property type="term" value="F:magnesium ion binding"/>
    <property type="evidence" value="ECO:0007669"/>
    <property type="project" value="InterPro"/>
</dbReference>
<evidence type="ECO:0000256" key="3">
    <source>
        <dbReference type="ARBA" id="ARBA00022723"/>
    </source>
</evidence>
<dbReference type="GO" id="GO:0006796">
    <property type="term" value="P:phosphate-containing compound metabolic process"/>
    <property type="evidence" value="ECO:0007669"/>
    <property type="project" value="InterPro"/>
</dbReference>
<keyword evidence="8" id="KW-1185">Reference proteome</keyword>
<feature type="compositionally biased region" description="Polar residues" evidence="6">
    <location>
        <begin position="8"/>
        <end position="23"/>
    </location>
</feature>
<evidence type="ECO:0000313" key="7">
    <source>
        <dbReference type="EMBL" id="ARO86807.1"/>
    </source>
</evidence>
<protein>
    <recommendedName>
        <fullName evidence="2">inorganic diphosphatase</fullName>
        <ecNumber evidence="2">3.6.1.1</ecNumber>
    </recommendedName>
</protein>
<dbReference type="InterPro" id="IPR008162">
    <property type="entry name" value="Pyrophosphatase"/>
</dbReference>
<name>A0A1W6SLY8_9PROT</name>
<dbReference type="GO" id="GO:0004427">
    <property type="term" value="F:inorganic diphosphate phosphatase activity"/>
    <property type="evidence" value="ECO:0007669"/>
    <property type="project" value="UniProtKB-EC"/>
</dbReference>
<keyword evidence="4" id="KW-0378">Hydrolase</keyword>
<keyword evidence="5" id="KW-0460">Magnesium</keyword>
<reference evidence="7 8" key="1">
    <citation type="journal article" date="2015" name="Int. J. Syst. Evol. Microbiol.">
        <title>Nitrosospira lacus sp. nov., a psychrotolerant, ammonia-oxidizing bacterium from sandy lake sediment.</title>
        <authorList>
            <person name="Urakawa H."/>
            <person name="Garcia J.C."/>
            <person name="Nielsen J.L."/>
            <person name="Le V.Q."/>
            <person name="Kozlowski J.A."/>
            <person name="Stein L.Y."/>
            <person name="Lim C.K."/>
            <person name="Pommerening-Roser A."/>
            <person name="Martens-Habbena W."/>
            <person name="Stahl D.A."/>
            <person name="Klotz M.G."/>
        </authorList>
    </citation>
    <scope>NUCLEOTIDE SEQUENCE [LARGE SCALE GENOMIC DNA]</scope>
    <source>
        <strain evidence="7 8">APG3</strain>
    </source>
</reference>
<evidence type="ECO:0000256" key="1">
    <source>
        <dbReference type="ARBA" id="ARBA00001946"/>
    </source>
</evidence>
<feature type="region of interest" description="Disordered" evidence="6">
    <location>
        <begin position="1"/>
        <end position="39"/>
    </location>
</feature>
<evidence type="ECO:0000256" key="6">
    <source>
        <dbReference type="SAM" id="MobiDB-lite"/>
    </source>
</evidence>
<organism evidence="7 8">
    <name type="scientific">Nitrosospira lacus</name>
    <dbReference type="NCBI Taxonomy" id="1288494"/>
    <lineage>
        <taxon>Bacteria</taxon>
        <taxon>Pseudomonadati</taxon>
        <taxon>Pseudomonadota</taxon>
        <taxon>Betaproteobacteria</taxon>
        <taxon>Nitrosomonadales</taxon>
        <taxon>Nitrosomonadaceae</taxon>
        <taxon>Nitrosospira</taxon>
    </lineage>
</organism>
<keyword evidence="3" id="KW-0479">Metal-binding</keyword>
<dbReference type="Proteomes" id="UP000012179">
    <property type="component" value="Chromosome"/>
</dbReference>
<dbReference type="KEGG" id="nlc:EBAPG3_002935"/>
<gene>
    <name evidence="7" type="ORF">EBAPG3_002935</name>
</gene>
<evidence type="ECO:0000256" key="2">
    <source>
        <dbReference type="ARBA" id="ARBA00012146"/>
    </source>
</evidence>
<dbReference type="Pfam" id="PF00719">
    <property type="entry name" value="Pyrophosphatase"/>
    <property type="match status" value="1"/>
</dbReference>
<comment type="cofactor">
    <cofactor evidence="1">
        <name>Mg(2+)</name>
        <dbReference type="ChEBI" id="CHEBI:18420"/>
    </cofactor>
</comment>
<dbReference type="GO" id="GO:0005737">
    <property type="term" value="C:cytoplasm"/>
    <property type="evidence" value="ECO:0007669"/>
    <property type="project" value="InterPro"/>
</dbReference>
<dbReference type="AlphaFoldDB" id="A0A1W6SLY8"/>
<dbReference type="EMBL" id="CP021106">
    <property type="protein sequence ID" value="ARO86807.1"/>
    <property type="molecule type" value="Genomic_DNA"/>
</dbReference>
<dbReference type="Gene3D" id="3.90.80.10">
    <property type="entry name" value="Inorganic pyrophosphatase"/>
    <property type="match status" value="1"/>
</dbReference>
<dbReference type="InterPro" id="IPR036649">
    <property type="entry name" value="Pyrophosphatase_sf"/>
</dbReference>
<evidence type="ECO:0000256" key="5">
    <source>
        <dbReference type="ARBA" id="ARBA00022842"/>
    </source>
</evidence>
<accession>A0A1W6SLY8</accession>
<evidence type="ECO:0000313" key="8">
    <source>
        <dbReference type="Proteomes" id="UP000012179"/>
    </source>
</evidence>
<dbReference type="OrthoDB" id="5382618at2"/>
<dbReference type="SUPFAM" id="SSF50324">
    <property type="entry name" value="Inorganic pyrophosphatase"/>
    <property type="match status" value="1"/>
</dbReference>